<sequence>MPNEIELKLELMREAAAKLIGSDLLAGDPAVFQQRSVYFDTPECRLSAAGFSLRIRQVGDRRIQTAKAIGFSAAGLFARPEWERDVDVDRPLLDDSTPIPMLLGIKVRDLAPVFAVEIERRCWNIITDEAAIELVLDRGEVVAGERRTSICEIELELKRGSGSSPRRIETQTSTN</sequence>
<evidence type="ECO:0000313" key="3">
    <source>
        <dbReference type="Proteomes" id="UP000536262"/>
    </source>
</evidence>
<comment type="caution">
    <text evidence="2">The sequence shown here is derived from an EMBL/GenBank/DDBJ whole genome shotgun (WGS) entry which is preliminary data.</text>
</comment>
<evidence type="ECO:0000313" key="2">
    <source>
        <dbReference type="EMBL" id="MBB6355812.1"/>
    </source>
</evidence>
<keyword evidence="3" id="KW-1185">Reference proteome</keyword>
<dbReference type="GO" id="GO:0046872">
    <property type="term" value="F:metal ion binding"/>
    <property type="evidence" value="ECO:0007669"/>
    <property type="project" value="TreeGrafter"/>
</dbReference>
<organism evidence="2 3">
    <name type="scientific">Aminobacter aganoensis</name>
    <dbReference type="NCBI Taxonomy" id="83264"/>
    <lineage>
        <taxon>Bacteria</taxon>
        <taxon>Pseudomonadati</taxon>
        <taxon>Pseudomonadota</taxon>
        <taxon>Alphaproteobacteria</taxon>
        <taxon>Hyphomicrobiales</taxon>
        <taxon>Phyllobacteriaceae</taxon>
        <taxon>Aminobacter</taxon>
    </lineage>
</organism>
<dbReference type="SMART" id="SM01118">
    <property type="entry name" value="CYTH"/>
    <property type="match status" value="1"/>
</dbReference>
<dbReference type="PANTHER" id="PTHR39569">
    <property type="entry name" value="INORGANIC TRIPHOSPHATASE"/>
    <property type="match status" value="1"/>
</dbReference>
<dbReference type="EMBL" id="JACHOU010000009">
    <property type="protein sequence ID" value="MBB6355812.1"/>
    <property type="molecule type" value="Genomic_DNA"/>
</dbReference>
<dbReference type="PANTHER" id="PTHR39569:SF1">
    <property type="entry name" value="INORGANIC TRIPHOSPHATASE"/>
    <property type="match status" value="1"/>
</dbReference>
<dbReference type="Gene3D" id="2.40.320.10">
    <property type="entry name" value="Hypothetical Protein Pfu-838710-001"/>
    <property type="match status" value="1"/>
</dbReference>
<feature type="domain" description="CYTH" evidence="1">
    <location>
        <begin position="2"/>
        <end position="175"/>
    </location>
</feature>
<dbReference type="RefSeq" id="WP_184700205.1">
    <property type="nucleotide sequence ID" value="NZ_BAABEG010000005.1"/>
</dbReference>
<proteinExistence type="predicted"/>
<dbReference type="PROSITE" id="PS51707">
    <property type="entry name" value="CYTH"/>
    <property type="match status" value="1"/>
</dbReference>
<dbReference type="CDD" id="cd07756">
    <property type="entry name" value="CYTH-like_Pase_CHAD"/>
    <property type="match status" value="1"/>
</dbReference>
<dbReference type="Pfam" id="PF01928">
    <property type="entry name" value="CYTH"/>
    <property type="match status" value="1"/>
</dbReference>
<dbReference type="GO" id="GO:0050355">
    <property type="term" value="F:inorganic triphosphate phosphatase activity"/>
    <property type="evidence" value="ECO:0007669"/>
    <property type="project" value="InterPro"/>
</dbReference>
<dbReference type="InterPro" id="IPR023577">
    <property type="entry name" value="CYTH_domain"/>
</dbReference>
<evidence type="ECO:0000259" key="1">
    <source>
        <dbReference type="PROSITE" id="PS51707"/>
    </source>
</evidence>
<dbReference type="Proteomes" id="UP000536262">
    <property type="component" value="Unassembled WGS sequence"/>
</dbReference>
<reference evidence="2 3" key="1">
    <citation type="submission" date="2020-08" db="EMBL/GenBank/DDBJ databases">
        <title>Genomic Encyclopedia of Type Strains, Phase IV (KMG-IV): sequencing the most valuable type-strain genomes for metagenomic binning, comparative biology and taxonomic classification.</title>
        <authorList>
            <person name="Goeker M."/>
        </authorList>
    </citation>
    <scope>NUCLEOTIDE SEQUENCE [LARGE SCALE GENOMIC DNA]</scope>
    <source>
        <strain evidence="2 3">DSM 7051</strain>
    </source>
</reference>
<accession>A0A7X0KM68</accession>
<dbReference type="InterPro" id="IPR039013">
    <property type="entry name" value="YgiF"/>
</dbReference>
<dbReference type="InterPro" id="IPR033469">
    <property type="entry name" value="CYTH-like_dom_sf"/>
</dbReference>
<protein>
    <submittedName>
        <fullName evidence="2">Inorganic triphosphatase YgiF</fullName>
    </submittedName>
</protein>
<dbReference type="AlphaFoldDB" id="A0A7X0KM68"/>
<gene>
    <name evidence="2" type="ORF">GGR00_003617</name>
</gene>
<dbReference type="SUPFAM" id="SSF55154">
    <property type="entry name" value="CYTH-like phosphatases"/>
    <property type="match status" value="1"/>
</dbReference>
<name>A0A7X0KM68_9HYPH</name>